<proteinExistence type="predicted"/>
<accession>A0A195CVQ3</accession>
<evidence type="ECO:0000313" key="2">
    <source>
        <dbReference type="EMBL" id="KYN04617.1"/>
    </source>
</evidence>
<feature type="region of interest" description="Disordered" evidence="1">
    <location>
        <begin position="43"/>
        <end position="63"/>
    </location>
</feature>
<dbReference type="EMBL" id="KQ977259">
    <property type="protein sequence ID" value="KYN04617.1"/>
    <property type="molecule type" value="Genomic_DNA"/>
</dbReference>
<name>A0A195CVQ3_9HYME</name>
<evidence type="ECO:0000256" key="1">
    <source>
        <dbReference type="SAM" id="MobiDB-lite"/>
    </source>
</evidence>
<organism evidence="2 3">
    <name type="scientific">Cyphomyrmex costatus</name>
    <dbReference type="NCBI Taxonomy" id="456900"/>
    <lineage>
        <taxon>Eukaryota</taxon>
        <taxon>Metazoa</taxon>
        <taxon>Ecdysozoa</taxon>
        <taxon>Arthropoda</taxon>
        <taxon>Hexapoda</taxon>
        <taxon>Insecta</taxon>
        <taxon>Pterygota</taxon>
        <taxon>Neoptera</taxon>
        <taxon>Endopterygota</taxon>
        <taxon>Hymenoptera</taxon>
        <taxon>Apocrita</taxon>
        <taxon>Aculeata</taxon>
        <taxon>Formicoidea</taxon>
        <taxon>Formicidae</taxon>
        <taxon>Myrmicinae</taxon>
        <taxon>Cyphomyrmex</taxon>
    </lineage>
</organism>
<gene>
    <name evidence="2" type="ORF">ALC62_04609</name>
</gene>
<feature type="compositionally biased region" description="Acidic residues" evidence="1">
    <location>
        <begin position="43"/>
        <end position="52"/>
    </location>
</feature>
<protein>
    <submittedName>
        <fullName evidence="2">Uncharacterized protein</fullName>
    </submittedName>
</protein>
<feature type="non-terminal residue" evidence="2">
    <location>
        <position position="1"/>
    </location>
</feature>
<reference evidence="2 3" key="1">
    <citation type="submission" date="2016-03" db="EMBL/GenBank/DDBJ databases">
        <title>Cyphomyrmex costatus WGS genome.</title>
        <authorList>
            <person name="Nygaard S."/>
            <person name="Hu H."/>
            <person name="Boomsma J."/>
            <person name="Zhang G."/>
        </authorList>
    </citation>
    <scope>NUCLEOTIDE SEQUENCE [LARGE SCALE GENOMIC DNA]</scope>
    <source>
        <strain evidence="2">MS0001</strain>
        <tissue evidence="2">Whole body</tissue>
    </source>
</reference>
<keyword evidence="3" id="KW-1185">Reference proteome</keyword>
<evidence type="ECO:0000313" key="3">
    <source>
        <dbReference type="Proteomes" id="UP000078542"/>
    </source>
</evidence>
<dbReference type="Proteomes" id="UP000078542">
    <property type="component" value="Unassembled WGS sequence"/>
</dbReference>
<sequence length="114" mass="13491">RIARQFPRTFGLWLSGKTTRTRGKIGSVERNFTTLRGRSVLEELDNELDPEEANPYSTDEHGIRERLTLFTATQRNALQREERSPPEIIFEECRVRERIYEKPPSHEQMINKYV</sequence>
<dbReference type="AlphaFoldDB" id="A0A195CVQ3"/>